<dbReference type="OrthoDB" id="272387at2"/>
<evidence type="ECO:0000313" key="2">
    <source>
        <dbReference type="EMBL" id="TWT63826.1"/>
    </source>
</evidence>
<keyword evidence="1" id="KW-0812">Transmembrane</keyword>
<proteinExistence type="predicted"/>
<keyword evidence="1" id="KW-1133">Transmembrane helix</keyword>
<dbReference type="EMBL" id="SJPG01000001">
    <property type="protein sequence ID" value="TWT63826.1"/>
    <property type="molecule type" value="Genomic_DNA"/>
</dbReference>
<keyword evidence="3" id="KW-1185">Reference proteome</keyword>
<protein>
    <submittedName>
        <fullName evidence="2">Uncharacterized protein</fullName>
    </submittedName>
</protein>
<dbReference type="AlphaFoldDB" id="A0A5C5XKS9"/>
<evidence type="ECO:0000256" key="1">
    <source>
        <dbReference type="SAM" id="Phobius"/>
    </source>
</evidence>
<comment type="caution">
    <text evidence="2">The sequence shown here is derived from an EMBL/GenBank/DDBJ whole genome shotgun (WGS) entry which is preliminary data.</text>
</comment>
<dbReference type="RefSeq" id="WP_146505604.1">
    <property type="nucleotide sequence ID" value="NZ_SJPG01000001.1"/>
</dbReference>
<gene>
    <name evidence="2" type="ORF">Pan54_45850</name>
</gene>
<keyword evidence="1" id="KW-0472">Membrane</keyword>
<organism evidence="2 3">
    <name type="scientific">Rubinisphaera italica</name>
    <dbReference type="NCBI Taxonomy" id="2527969"/>
    <lineage>
        <taxon>Bacteria</taxon>
        <taxon>Pseudomonadati</taxon>
        <taxon>Planctomycetota</taxon>
        <taxon>Planctomycetia</taxon>
        <taxon>Planctomycetales</taxon>
        <taxon>Planctomycetaceae</taxon>
        <taxon>Rubinisphaera</taxon>
    </lineage>
</organism>
<sequence length="82" mass="9336">MSLQSSFCISPFRYPRAIAVVLYLLPAFYCSFTFAIGEGREGNEPLAEANYDSWPGLIETINDESRVHYWWVNGNETGLPQE</sequence>
<evidence type="ECO:0000313" key="3">
    <source>
        <dbReference type="Proteomes" id="UP000316095"/>
    </source>
</evidence>
<accession>A0A5C5XKS9</accession>
<feature type="transmembrane region" description="Helical" evidence="1">
    <location>
        <begin position="17"/>
        <end position="36"/>
    </location>
</feature>
<reference evidence="2 3" key="1">
    <citation type="submission" date="2019-02" db="EMBL/GenBank/DDBJ databases">
        <title>Deep-cultivation of Planctomycetes and their phenomic and genomic characterization uncovers novel biology.</title>
        <authorList>
            <person name="Wiegand S."/>
            <person name="Jogler M."/>
            <person name="Boedeker C."/>
            <person name="Pinto D."/>
            <person name="Vollmers J."/>
            <person name="Rivas-Marin E."/>
            <person name="Kohn T."/>
            <person name="Peeters S.H."/>
            <person name="Heuer A."/>
            <person name="Rast P."/>
            <person name="Oberbeckmann S."/>
            <person name="Bunk B."/>
            <person name="Jeske O."/>
            <person name="Meyerdierks A."/>
            <person name="Storesund J.E."/>
            <person name="Kallscheuer N."/>
            <person name="Luecker S."/>
            <person name="Lage O.M."/>
            <person name="Pohl T."/>
            <person name="Merkel B.J."/>
            <person name="Hornburger P."/>
            <person name="Mueller R.-W."/>
            <person name="Bruemmer F."/>
            <person name="Labrenz M."/>
            <person name="Spormann A.M."/>
            <person name="Op Den Camp H."/>
            <person name="Overmann J."/>
            <person name="Amann R."/>
            <person name="Jetten M.S.M."/>
            <person name="Mascher T."/>
            <person name="Medema M.H."/>
            <person name="Devos D.P."/>
            <person name="Kaster A.-K."/>
            <person name="Ovreas L."/>
            <person name="Rohde M."/>
            <person name="Galperin M.Y."/>
            <person name="Jogler C."/>
        </authorList>
    </citation>
    <scope>NUCLEOTIDE SEQUENCE [LARGE SCALE GENOMIC DNA]</scope>
    <source>
        <strain evidence="2 3">Pan54</strain>
    </source>
</reference>
<name>A0A5C5XKS9_9PLAN</name>
<dbReference type="Proteomes" id="UP000316095">
    <property type="component" value="Unassembled WGS sequence"/>
</dbReference>